<feature type="region of interest" description="Disordered" evidence="1">
    <location>
        <begin position="298"/>
        <end position="487"/>
    </location>
</feature>
<feature type="compositionally biased region" description="Basic residues" evidence="1">
    <location>
        <begin position="650"/>
        <end position="659"/>
    </location>
</feature>
<feature type="region of interest" description="Disordered" evidence="1">
    <location>
        <begin position="793"/>
        <end position="838"/>
    </location>
</feature>
<name>A0A8E2DI80_9APHY</name>
<feature type="compositionally biased region" description="Basic and acidic residues" evidence="1">
    <location>
        <begin position="46"/>
        <end position="58"/>
    </location>
</feature>
<feature type="compositionally biased region" description="Low complexity" evidence="1">
    <location>
        <begin position="577"/>
        <end position="589"/>
    </location>
</feature>
<feature type="compositionally biased region" description="Acidic residues" evidence="1">
    <location>
        <begin position="1051"/>
        <end position="1062"/>
    </location>
</feature>
<dbReference type="AlphaFoldDB" id="A0A8E2DI80"/>
<feature type="compositionally biased region" description="Basic and acidic residues" evidence="1">
    <location>
        <begin position="97"/>
        <end position="117"/>
    </location>
</feature>
<evidence type="ECO:0000259" key="2">
    <source>
        <dbReference type="Pfam" id="PF09444"/>
    </source>
</evidence>
<feature type="compositionally biased region" description="Polar residues" evidence="1">
    <location>
        <begin position="336"/>
        <end position="351"/>
    </location>
</feature>
<proteinExistence type="predicted"/>
<reference evidence="3 4" key="1">
    <citation type="submission" date="2016-07" db="EMBL/GenBank/DDBJ databases">
        <title>Draft genome of the white-rot fungus Obba rivulosa 3A-2.</title>
        <authorList>
            <consortium name="DOE Joint Genome Institute"/>
            <person name="Miettinen O."/>
            <person name="Riley R."/>
            <person name="Acob R."/>
            <person name="Barry K."/>
            <person name="Cullen D."/>
            <person name="De Vries R."/>
            <person name="Hainaut M."/>
            <person name="Hatakka A."/>
            <person name="Henrissat B."/>
            <person name="Hilden K."/>
            <person name="Kuo R."/>
            <person name="Labutti K."/>
            <person name="Lipzen A."/>
            <person name="Makela M.R."/>
            <person name="Sandor L."/>
            <person name="Spatafora J.W."/>
            <person name="Grigoriev I.V."/>
            <person name="Hibbett D.S."/>
        </authorList>
    </citation>
    <scope>NUCLEOTIDE SEQUENCE [LARGE SCALE GENOMIC DNA]</scope>
    <source>
        <strain evidence="3 4">3A-2</strain>
    </source>
</reference>
<feature type="region of interest" description="Disordered" evidence="1">
    <location>
        <begin position="952"/>
        <end position="1082"/>
    </location>
</feature>
<feature type="compositionally biased region" description="Acidic residues" evidence="1">
    <location>
        <begin position="1145"/>
        <end position="1154"/>
    </location>
</feature>
<accession>A0A8E2DI80</accession>
<keyword evidence="4" id="KW-1185">Reference proteome</keyword>
<gene>
    <name evidence="3" type="ORF">OBBRIDRAFT_795748</name>
</gene>
<feature type="compositionally biased region" description="Polar residues" evidence="1">
    <location>
        <begin position="167"/>
        <end position="178"/>
    </location>
</feature>
<feature type="compositionally biased region" description="Basic and acidic residues" evidence="1">
    <location>
        <begin position="1230"/>
        <end position="1248"/>
    </location>
</feature>
<dbReference type="EMBL" id="KV722469">
    <property type="protein sequence ID" value="OCH87897.1"/>
    <property type="molecule type" value="Genomic_DNA"/>
</dbReference>
<dbReference type="Proteomes" id="UP000250043">
    <property type="component" value="Unassembled WGS sequence"/>
</dbReference>
<evidence type="ECO:0000313" key="3">
    <source>
        <dbReference type="EMBL" id="OCH87897.1"/>
    </source>
</evidence>
<feature type="compositionally biased region" description="Low complexity" evidence="1">
    <location>
        <begin position="179"/>
        <end position="190"/>
    </location>
</feature>
<feature type="compositionally biased region" description="Acidic residues" evidence="1">
    <location>
        <begin position="590"/>
        <end position="621"/>
    </location>
</feature>
<feature type="region of interest" description="Disordered" evidence="1">
    <location>
        <begin position="1206"/>
        <end position="1248"/>
    </location>
</feature>
<evidence type="ECO:0000313" key="4">
    <source>
        <dbReference type="Proteomes" id="UP000250043"/>
    </source>
</evidence>
<feature type="region of interest" description="Disordered" evidence="1">
    <location>
        <begin position="1135"/>
        <end position="1175"/>
    </location>
</feature>
<dbReference type="OrthoDB" id="3361281at2759"/>
<feature type="compositionally biased region" description="Basic residues" evidence="1">
    <location>
        <begin position="1158"/>
        <end position="1168"/>
    </location>
</feature>
<protein>
    <recommendedName>
        <fullName evidence="2">DNA replication checkpoint mediator MRC1 domain-containing protein</fullName>
    </recommendedName>
</protein>
<dbReference type="InterPro" id="IPR018564">
    <property type="entry name" value="Repl_chkpnt_MRC1_dom"/>
</dbReference>
<feature type="compositionally biased region" description="Basic and acidic residues" evidence="1">
    <location>
        <begin position="1023"/>
        <end position="1050"/>
    </location>
</feature>
<evidence type="ECO:0000256" key="1">
    <source>
        <dbReference type="SAM" id="MobiDB-lite"/>
    </source>
</evidence>
<feature type="compositionally biased region" description="Acidic residues" evidence="1">
    <location>
        <begin position="1209"/>
        <end position="1222"/>
    </location>
</feature>
<feature type="compositionally biased region" description="Basic and acidic residues" evidence="1">
    <location>
        <begin position="796"/>
        <end position="815"/>
    </location>
</feature>
<feature type="compositionally biased region" description="Basic and acidic residues" evidence="1">
    <location>
        <begin position="219"/>
        <end position="236"/>
    </location>
</feature>
<feature type="compositionally biased region" description="Low complexity" evidence="1">
    <location>
        <begin position="952"/>
        <end position="963"/>
    </location>
</feature>
<sequence length="1248" mass="136917">MADATLSQPSSPPQQRVKRAAVTYGRRKSPSGDGDTSFTLVPSDPPQDKTDSVVHSADEDLPPSSLEVSPQSSRKPSALVLEDTDDEDDEDSAPSKFEFEWRQKLQEVDYAFEHSDAEDSNGSANVLAEHDAPFADAQQPYAQSVGSKALSEDPSQALGASPLMNVRHSSPLPSLQGASSGPSHLSSSMPPSTPPSVLATDGPIDNEKGKHKALGMLTSDHEYSHRDTDMEGEGRKTTKIHQLKRKNRGSGVKRPSKKEQAEMKKATARLVAERPVSVPRIEEKRILITDLWKKLGRSMGAQNHGPLSDAKVANSDPIVPFSSSPATVPGNDHSETGSSSRSNGGFASNYTGLLGPPAVEGAEPSNANGDEDMPDIRSLLQEEEKKRAEEVKRAQLGELKRRALEHQRQQRMEAEARGDEDNGDDDDDLVIVQPDMQSVVKEEARSRKSLKNVKTSLGRVKQLALAGPLRKPASKIAPRGNDKDSGKKTFVSLEKGFASARPSMKGREQDGVEFTQAKLNQMLRESANEQAMDLVKGKEEEWLRLGGKIQRSSDPGDAQGKEALLTIISKGLSAGSGIAAADDSATDSGGSDEDWIPDQDEGQGSGEEGEDARDVGSSDEENAGKDVSAVPKGSSHEQSDATDDGERLVVRPRRSRFKGRTFGVLDSEDENDDHGLEFPSTGSLLIPESSYLGSDSSPRSELSVRAAALHRTSMSSLEDGTDKENDMRLMFDRGEDKENTAIAIQSPVTDRTVRRQLGQGSRHGRTLLAMLSDDEDNMDGLVSPKNRAPLQDLAEDGEKVESHFDFPVLEQRKSPSSDTDFVQPDDLPESDKVVPVRDLSPSPSILKVLKVGGLSQFFTQQQSAAGRNQIRGLGNNDDLSLTLDVSLQPALEITQGVRQKADNIFEKEQESLVEKSGEGGAQRRKLYINDDGFFTQTLEAISSPGVVRRLSVTQTSSTSQMSPTKDEAPVLQRQPLEPLDLDVDASLVESEPRRRLMKRQTTPPTHTVDRKDTPSPSPSRPRIAFDRLAGHSRPERGKLSKVGKLEKSEFIEGEAEESDDDAMVGFGIRKPVDDDGENDGEDQDQILTELMDDAAMDERTLAAQAVLEKVREHEEEDDRKLEKLHMDVVEGKYRHKRRSHGVGFEDSDSDEDEDDRMRRQRAMRKKRRLDGDKLDELAKHQETLAFVQAYHADMVDDDNEFAHLQNDEMPVDEDAEPDEEQLPQETVSAEELRRQLQEASRSRAVGDP</sequence>
<feature type="domain" description="DNA replication checkpoint mediator MRC1" evidence="2">
    <location>
        <begin position="1045"/>
        <end position="1188"/>
    </location>
</feature>
<feature type="compositionally biased region" description="Acidic residues" evidence="1">
    <location>
        <begin position="82"/>
        <end position="92"/>
    </location>
</feature>
<feature type="region of interest" description="Disordered" evidence="1">
    <location>
        <begin position="1"/>
        <end position="267"/>
    </location>
</feature>
<feature type="compositionally biased region" description="Polar residues" evidence="1">
    <location>
        <begin position="66"/>
        <end position="75"/>
    </location>
</feature>
<organism evidence="3 4">
    <name type="scientific">Obba rivulosa</name>
    <dbReference type="NCBI Taxonomy" id="1052685"/>
    <lineage>
        <taxon>Eukaryota</taxon>
        <taxon>Fungi</taxon>
        <taxon>Dikarya</taxon>
        <taxon>Basidiomycota</taxon>
        <taxon>Agaricomycotina</taxon>
        <taxon>Agaricomycetes</taxon>
        <taxon>Polyporales</taxon>
        <taxon>Gelatoporiaceae</taxon>
        <taxon>Obba</taxon>
    </lineage>
</organism>
<feature type="region of interest" description="Disordered" evidence="1">
    <location>
        <begin position="577"/>
        <end position="684"/>
    </location>
</feature>
<feature type="compositionally biased region" description="Basic residues" evidence="1">
    <location>
        <begin position="237"/>
        <end position="248"/>
    </location>
</feature>
<dbReference type="Pfam" id="PF09444">
    <property type="entry name" value="MRC1"/>
    <property type="match status" value="1"/>
</dbReference>
<feature type="compositionally biased region" description="Basic and acidic residues" evidence="1">
    <location>
        <begin position="634"/>
        <end position="649"/>
    </location>
</feature>
<feature type="compositionally biased region" description="Basic and acidic residues" evidence="1">
    <location>
        <begin position="380"/>
        <end position="420"/>
    </location>
</feature>